<protein>
    <submittedName>
        <fullName evidence="1">Uncharacterized protein</fullName>
    </submittedName>
</protein>
<dbReference type="AlphaFoldDB" id="A0A918KFQ5"/>
<evidence type="ECO:0000313" key="2">
    <source>
        <dbReference type="Proteomes" id="UP000600865"/>
    </source>
</evidence>
<proteinExistence type="predicted"/>
<sequence length="74" mass="7798">MAALRPALNIFASGSLKNADIAGGVGFNLGVGAAAKLAEDAATVQTNTKIAFFKPIFWRVATLRLAHIYILPIE</sequence>
<organism evidence="1 2">
    <name type="scientific">Litorimonas cladophorae</name>
    <dbReference type="NCBI Taxonomy" id="1220491"/>
    <lineage>
        <taxon>Bacteria</taxon>
        <taxon>Pseudomonadati</taxon>
        <taxon>Pseudomonadota</taxon>
        <taxon>Alphaproteobacteria</taxon>
        <taxon>Maricaulales</taxon>
        <taxon>Robiginitomaculaceae</taxon>
    </lineage>
</organism>
<name>A0A918KFQ5_9PROT</name>
<dbReference type="EMBL" id="BMYV01000001">
    <property type="protein sequence ID" value="GGX59332.1"/>
    <property type="molecule type" value="Genomic_DNA"/>
</dbReference>
<comment type="caution">
    <text evidence="1">The sequence shown here is derived from an EMBL/GenBank/DDBJ whole genome shotgun (WGS) entry which is preliminary data.</text>
</comment>
<evidence type="ECO:0000313" key="1">
    <source>
        <dbReference type="EMBL" id="GGX59332.1"/>
    </source>
</evidence>
<dbReference type="Proteomes" id="UP000600865">
    <property type="component" value="Unassembled WGS sequence"/>
</dbReference>
<gene>
    <name evidence="1" type="ORF">GCM10011309_06260</name>
</gene>
<keyword evidence="2" id="KW-1185">Reference proteome</keyword>
<accession>A0A918KFQ5</accession>
<reference evidence="1 2" key="1">
    <citation type="journal article" date="2014" name="Int. J. Syst. Evol. Microbiol.">
        <title>Complete genome sequence of Corynebacterium casei LMG S-19264T (=DSM 44701T), isolated from a smear-ripened cheese.</title>
        <authorList>
            <consortium name="US DOE Joint Genome Institute (JGI-PGF)"/>
            <person name="Walter F."/>
            <person name="Albersmeier A."/>
            <person name="Kalinowski J."/>
            <person name="Ruckert C."/>
        </authorList>
    </citation>
    <scope>NUCLEOTIDE SEQUENCE [LARGE SCALE GENOMIC DNA]</scope>
    <source>
        <strain evidence="1 2">KCTC 23968</strain>
    </source>
</reference>